<name>A0A3P7MFP3_9BILA</name>
<organism evidence="2 3">
    <name type="scientific">Gongylonema pulchrum</name>
    <dbReference type="NCBI Taxonomy" id="637853"/>
    <lineage>
        <taxon>Eukaryota</taxon>
        <taxon>Metazoa</taxon>
        <taxon>Ecdysozoa</taxon>
        <taxon>Nematoda</taxon>
        <taxon>Chromadorea</taxon>
        <taxon>Rhabditida</taxon>
        <taxon>Spirurina</taxon>
        <taxon>Spiruromorpha</taxon>
        <taxon>Spiruroidea</taxon>
        <taxon>Gongylonematidae</taxon>
        <taxon>Gongylonema</taxon>
    </lineage>
</organism>
<evidence type="ECO:0000313" key="2">
    <source>
        <dbReference type="EMBL" id="VDN25150.1"/>
    </source>
</evidence>
<keyword evidence="1" id="KW-0175">Coiled coil</keyword>
<evidence type="ECO:0000256" key="1">
    <source>
        <dbReference type="SAM" id="Coils"/>
    </source>
</evidence>
<dbReference type="EMBL" id="UYRT01081890">
    <property type="protein sequence ID" value="VDN25150.1"/>
    <property type="molecule type" value="Genomic_DNA"/>
</dbReference>
<accession>A0A3P7MFP3</accession>
<evidence type="ECO:0000313" key="3">
    <source>
        <dbReference type="Proteomes" id="UP000271098"/>
    </source>
</evidence>
<dbReference type="AlphaFoldDB" id="A0A3P7MFP3"/>
<dbReference type="Proteomes" id="UP000271098">
    <property type="component" value="Unassembled WGS sequence"/>
</dbReference>
<reference evidence="2 3" key="1">
    <citation type="submission" date="2018-11" db="EMBL/GenBank/DDBJ databases">
        <authorList>
            <consortium name="Pathogen Informatics"/>
        </authorList>
    </citation>
    <scope>NUCLEOTIDE SEQUENCE [LARGE SCALE GENOMIC DNA]</scope>
</reference>
<dbReference type="OrthoDB" id="5855774at2759"/>
<keyword evidence="3" id="KW-1185">Reference proteome</keyword>
<proteinExistence type="predicted"/>
<feature type="coiled-coil region" evidence="1">
    <location>
        <begin position="156"/>
        <end position="197"/>
    </location>
</feature>
<gene>
    <name evidence="2" type="ORF">GPUH_LOCUS14987</name>
</gene>
<sequence length="216" mass="22762">MAKGDQDASVLDNFSESILMTSGTSSTGQETAALPGCFGFQQSAAIESLSPQLQALLIPLARASSTISEQLTLQYPFLLAPLAARLKPDLDLVPSLGAAAKGKPTMAECTTNGDAEELHAANSGTADKTALSELGNIASAGSLDVLLDKSLKERFLLAAQLLLSEQQREKEALLHEREMLLKQNNELRRENVLLRNILASSTVLAGLSATAKGTVS</sequence>
<protein>
    <submittedName>
        <fullName evidence="2">Uncharacterized protein</fullName>
    </submittedName>
</protein>